<keyword evidence="1" id="KW-0804">Transcription</keyword>
<comment type="caution">
    <text evidence="2">The sequence shown here is derived from an EMBL/GenBank/DDBJ whole genome shotgun (WGS) entry which is preliminary data.</text>
</comment>
<dbReference type="PANTHER" id="PTHR13011">
    <property type="entry name" value="TFIIF-ALPHA"/>
    <property type="match status" value="1"/>
</dbReference>
<dbReference type="EMBL" id="JADCNM010000001">
    <property type="protein sequence ID" value="KAG0501449.1"/>
    <property type="molecule type" value="Genomic_DNA"/>
</dbReference>
<dbReference type="Pfam" id="PF05793">
    <property type="entry name" value="TFIIF_alpha"/>
    <property type="match status" value="1"/>
</dbReference>
<dbReference type="GO" id="GO:0006367">
    <property type="term" value="P:transcription initiation at RNA polymerase II promoter"/>
    <property type="evidence" value="ECO:0007669"/>
    <property type="project" value="InterPro"/>
</dbReference>
<evidence type="ECO:0000313" key="2">
    <source>
        <dbReference type="EMBL" id="KAG0501449.1"/>
    </source>
</evidence>
<dbReference type="PANTHER" id="PTHR13011:SF0">
    <property type="entry name" value="GENERAL TRANSCRIPTION FACTOR IIF SUBUNIT 1"/>
    <property type="match status" value="1"/>
</dbReference>
<name>A0A835S4Q9_VANPL</name>
<comment type="function">
    <text evidence="1">TFIIF is a general transcription initiation factor that binds to RNA polymerase II and helps to recruit it to the initiation complex in collaboration with TFIIB. It promotes transcription elongation.</text>
</comment>
<protein>
    <recommendedName>
        <fullName evidence="1">Transcription initiation factor IIF subunit alpha</fullName>
    </recommendedName>
</protein>
<keyword evidence="1" id="KW-0805">Transcription regulation</keyword>
<dbReference type="GO" id="GO:0003677">
    <property type="term" value="F:DNA binding"/>
    <property type="evidence" value="ECO:0007669"/>
    <property type="project" value="UniProtKB-KW"/>
</dbReference>
<keyword evidence="1" id="KW-0238">DNA-binding</keyword>
<dbReference type="GO" id="GO:0001096">
    <property type="term" value="F:TFIIF-class transcription factor complex binding"/>
    <property type="evidence" value="ECO:0007669"/>
    <property type="project" value="TreeGrafter"/>
</dbReference>
<organism evidence="2 3">
    <name type="scientific">Vanilla planifolia</name>
    <name type="common">Vanilla</name>
    <dbReference type="NCBI Taxonomy" id="51239"/>
    <lineage>
        <taxon>Eukaryota</taxon>
        <taxon>Viridiplantae</taxon>
        <taxon>Streptophyta</taxon>
        <taxon>Embryophyta</taxon>
        <taxon>Tracheophyta</taxon>
        <taxon>Spermatophyta</taxon>
        <taxon>Magnoliopsida</taxon>
        <taxon>Liliopsida</taxon>
        <taxon>Asparagales</taxon>
        <taxon>Orchidaceae</taxon>
        <taxon>Vanilloideae</taxon>
        <taxon>Vanilleae</taxon>
        <taxon>Vanilla</taxon>
    </lineage>
</organism>
<dbReference type="Proteomes" id="UP000639772">
    <property type="component" value="Chromosome 1"/>
</dbReference>
<comment type="similarity">
    <text evidence="1">Belongs to the TFIIF alpha subunit family.</text>
</comment>
<proteinExistence type="inferred from homology"/>
<comment type="subcellular location">
    <subcellularLocation>
        <location evidence="1">Nucleus</location>
    </subcellularLocation>
</comment>
<evidence type="ECO:0000313" key="3">
    <source>
        <dbReference type="Proteomes" id="UP000639772"/>
    </source>
</evidence>
<dbReference type="GO" id="GO:0005674">
    <property type="term" value="C:transcription factor TFIIF complex"/>
    <property type="evidence" value="ECO:0007669"/>
    <property type="project" value="TreeGrafter"/>
</dbReference>
<evidence type="ECO:0000256" key="1">
    <source>
        <dbReference type="RuleBase" id="RU366044"/>
    </source>
</evidence>
<accession>A0A835S4Q9</accession>
<gene>
    <name evidence="2" type="ORF">HPP92_001521</name>
</gene>
<keyword evidence="1" id="KW-0539">Nucleus</keyword>
<dbReference type="AlphaFoldDB" id="A0A835S4Q9"/>
<dbReference type="OrthoDB" id="76676at2759"/>
<sequence>MVHEILATMEAKSSSKHLTPMCNDYIEVKFRWPSSVMSLDLVLKSACEGCGSPSDLYGSSCKHKTLCPSCGKTMAENRTRCNICGVPITRLIREYNVRASTSTDKSYFIGRFCTGLPPFSKKKNAENKWTIHKDGLQGRQLTDALRMTL</sequence>
<dbReference type="GO" id="GO:0032968">
    <property type="term" value="P:positive regulation of transcription elongation by RNA polymerase II"/>
    <property type="evidence" value="ECO:0007669"/>
    <property type="project" value="InterPro"/>
</dbReference>
<reference evidence="2 3" key="1">
    <citation type="journal article" date="2020" name="Nat. Food">
        <title>A phased Vanilla planifolia genome enables genetic improvement of flavour and production.</title>
        <authorList>
            <person name="Hasing T."/>
            <person name="Tang H."/>
            <person name="Brym M."/>
            <person name="Khazi F."/>
            <person name="Huang T."/>
            <person name="Chambers A.H."/>
        </authorList>
    </citation>
    <scope>NUCLEOTIDE SEQUENCE [LARGE SCALE GENOMIC DNA]</scope>
    <source>
        <tissue evidence="2">Leaf</tissue>
    </source>
</reference>
<dbReference type="InterPro" id="IPR008851">
    <property type="entry name" value="TFIIF-alpha"/>
</dbReference>
<dbReference type="GO" id="GO:0016251">
    <property type="term" value="F:RNA polymerase II general transcription initiation factor activity"/>
    <property type="evidence" value="ECO:0007669"/>
    <property type="project" value="TreeGrafter"/>
</dbReference>